<dbReference type="PANTHER" id="PTHR47986:SF1">
    <property type="entry name" value="OS04G0685900 PROTEIN"/>
    <property type="match status" value="1"/>
</dbReference>
<protein>
    <submittedName>
        <fullName evidence="11">Uncharacterized protein</fullName>
    </submittedName>
</protein>
<sequence>MRAKISDFGCIKLVLEGVDSVETLTMVGTFNYILIHIMLVSFKSVKKGRCICFRGDSNGVDHMKKVNDETLSVEEQNLVMWLCPKIKDSTFLNLVDGTIATDEETIKSIKKIAKLAEYCTSQEVESRPLRASRT</sequence>
<accession>A0A178V7I1</accession>
<reference evidence="12" key="1">
    <citation type="journal article" date="2016" name="Proc. Natl. Acad. Sci. U.S.A.">
        <title>Chromosome-level assembly of Arabidopsis thaliana Ler reveals the extent of translocation and inversion polymorphisms.</title>
        <authorList>
            <person name="Zapata L."/>
            <person name="Ding J."/>
            <person name="Willing E.M."/>
            <person name="Hartwig B."/>
            <person name="Bezdan D."/>
            <person name="Jiao W.B."/>
            <person name="Patel V."/>
            <person name="Velikkakam James G."/>
            <person name="Koornneef M."/>
            <person name="Ossowski S."/>
            <person name="Schneeberger K."/>
        </authorList>
    </citation>
    <scope>NUCLEOTIDE SEQUENCE [LARGE SCALE GENOMIC DNA]</scope>
    <source>
        <strain evidence="12">cv. Landsberg erecta</strain>
    </source>
</reference>
<dbReference type="PANTHER" id="PTHR47986">
    <property type="entry name" value="OSJNBA0070M12.3 PROTEIN"/>
    <property type="match status" value="1"/>
</dbReference>
<evidence type="ECO:0000313" key="11">
    <source>
        <dbReference type="EMBL" id="OAP01866.1"/>
    </source>
</evidence>
<name>A0A178V7I1_ARATH</name>
<keyword evidence="4" id="KW-0732">Signal</keyword>
<evidence type="ECO:0000256" key="4">
    <source>
        <dbReference type="ARBA" id="ARBA00022729"/>
    </source>
</evidence>
<organism evidence="11 12">
    <name type="scientific">Arabidopsis thaliana</name>
    <name type="common">Mouse-ear cress</name>
    <dbReference type="NCBI Taxonomy" id="3702"/>
    <lineage>
        <taxon>Eukaryota</taxon>
        <taxon>Viridiplantae</taxon>
        <taxon>Streptophyta</taxon>
        <taxon>Embryophyta</taxon>
        <taxon>Tracheophyta</taxon>
        <taxon>Spermatophyta</taxon>
        <taxon>Magnoliopsida</taxon>
        <taxon>eudicotyledons</taxon>
        <taxon>Gunneridae</taxon>
        <taxon>Pentapetalae</taxon>
        <taxon>rosids</taxon>
        <taxon>malvids</taxon>
        <taxon>Brassicales</taxon>
        <taxon>Brassicaceae</taxon>
        <taxon>Camelineae</taxon>
        <taxon>Arabidopsis</taxon>
    </lineage>
</organism>
<evidence type="ECO:0000256" key="9">
    <source>
        <dbReference type="ARBA" id="ARBA00023180"/>
    </source>
</evidence>
<dbReference type="ExpressionAtlas" id="A0A178V7I1">
    <property type="expression patterns" value="differential"/>
</dbReference>
<dbReference type="GO" id="GO:0016020">
    <property type="term" value="C:membrane"/>
    <property type="evidence" value="ECO:0007669"/>
    <property type="project" value="UniProtKB-SubCell"/>
</dbReference>
<evidence type="ECO:0000256" key="2">
    <source>
        <dbReference type="ARBA" id="ARBA00022614"/>
    </source>
</evidence>
<dbReference type="EMBL" id="LUHQ01000003">
    <property type="protein sequence ID" value="OAP01866.1"/>
    <property type="molecule type" value="Genomic_DNA"/>
</dbReference>
<keyword evidence="3 10" id="KW-0812">Transmembrane</keyword>
<keyword evidence="6 10" id="KW-1133">Transmembrane helix</keyword>
<evidence type="ECO:0000256" key="5">
    <source>
        <dbReference type="ARBA" id="ARBA00022737"/>
    </source>
</evidence>
<proteinExistence type="predicted"/>
<keyword evidence="8" id="KW-0675">Receptor</keyword>
<keyword evidence="9" id="KW-0325">Glycoprotein</keyword>
<keyword evidence="2" id="KW-0433">Leucine-rich repeat</keyword>
<keyword evidence="5" id="KW-0677">Repeat</keyword>
<evidence type="ECO:0000256" key="3">
    <source>
        <dbReference type="ARBA" id="ARBA00022692"/>
    </source>
</evidence>
<evidence type="ECO:0000313" key="12">
    <source>
        <dbReference type="Proteomes" id="UP000078284"/>
    </source>
</evidence>
<comment type="subcellular location">
    <subcellularLocation>
        <location evidence="1">Membrane</location>
        <topology evidence="1">Single-pass membrane protein</topology>
    </subcellularLocation>
</comment>
<dbReference type="InterPro" id="IPR052422">
    <property type="entry name" value="Auxin_Ser/Thr_Kinase"/>
</dbReference>
<gene>
    <name evidence="11" type="ordered locus">AXX17_At3g25520</name>
</gene>
<dbReference type="AlphaFoldDB" id="A0A178V7I1"/>
<evidence type="ECO:0000256" key="7">
    <source>
        <dbReference type="ARBA" id="ARBA00023136"/>
    </source>
</evidence>
<keyword evidence="7 10" id="KW-0472">Membrane</keyword>
<evidence type="ECO:0000256" key="8">
    <source>
        <dbReference type="ARBA" id="ARBA00023170"/>
    </source>
</evidence>
<evidence type="ECO:0000256" key="6">
    <source>
        <dbReference type="ARBA" id="ARBA00022989"/>
    </source>
</evidence>
<evidence type="ECO:0000256" key="1">
    <source>
        <dbReference type="ARBA" id="ARBA00004167"/>
    </source>
</evidence>
<evidence type="ECO:0000256" key="10">
    <source>
        <dbReference type="SAM" id="Phobius"/>
    </source>
</evidence>
<comment type="caution">
    <text evidence="11">The sequence shown here is derived from an EMBL/GenBank/DDBJ whole genome shotgun (WGS) entry which is preliminary data.</text>
</comment>
<dbReference type="Proteomes" id="UP000078284">
    <property type="component" value="Chromosome 3"/>
</dbReference>
<feature type="transmembrane region" description="Helical" evidence="10">
    <location>
        <begin position="23"/>
        <end position="42"/>
    </location>
</feature>